<accession>A0A2S9L9X8</accession>
<reference evidence="1 2" key="1">
    <citation type="submission" date="2018-03" db="EMBL/GenBank/DDBJ databases">
        <authorList>
            <person name="Keele B.F."/>
        </authorList>
    </citation>
    <scope>NUCLEOTIDE SEQUENCE [LARGE SCALE GENOMIC DNA]</scope>
    <source>
        <strain evidence="1 2">AU19729</strain>
    </source>
</reference>
<name>A0A2S9L9X8_9BURK</name>
<comment type="caution">
    <text evidence="1">The sequence shown here is derived from an EMBL/GenBank/DDBJ whole genome shotgun (WGS) entry which is preliminary data.</text>
</comment>
<evidence type="ECO:0000313" key="2">
    <source>
        <dbReference type="Proteomes" id="UP000238982"/>
    </source>
</evidence>
<gene>
    <name evidence="1" type="ORF">C6Q15_33355</name>
</gene>
<sequence>MPGRCDTRRVDARWSPLSGSLGGVRVFFQTLKACYTMKYAKTRIKRARKHEWRWSTRLLHHHEKPL</sequence>
<evidence type="ECO:0000313" key="1">
    <source>
        <dbReference type="EMBL" id="PRF52050.1"/>
    </source>
</evidence>
<proteinExistence type="predicted"/>
<protein>
    <submittedName>
        <fullName evidence="1">Uncharacterized protein</fullName>
    </submittedName>
</protein>
<dbReference type="EMBL" id="PVGH01000124">
    <property type="protein sequence ID" value="PRF52050.1"/>
    <property type="molecule type" value="Genomic_DNA"/>
</dbReference>
<dbReference type="AlphaFoldDB" id="A0A2S9L9X8"/>
<dbReference type="Proteomes" id="UP000238982">
    <property type="component" value="Unassembled WGS sequence"/>
</dbReference>
<organism evidence="1 2">
    <name type="scientific">Burkholderia multivorans</name>
    <dbReference type="NCBI Taxonomy" id="87883"/>
    <lineage>
        <taxon>Bacteria</taxon>
        <taxon>Pseudomonadati</taxon>
        <taxon>Pseudomonadota</taxon>
        <taxon>Betaproteobacteria</taxon>
        <taxon>Burkholderiales</taxon>
        <taxon>Burkholderiaceae</taxon>
        <taxon>Burkholderia</taxon>
        <taxon>Burkholderia cepacia complex</taxon>
    </lineage>
</organism>